<name>A0A381N697_9ZZZZ</name>
<proteinExistence type="inferred from homology"/>
<keyword evidence="4" id="KW-0276">Fatty acid metabolism</keyword>
<dbReference type="InterPro" id="IPR008278">
    <property type="entry name" value="4-PPantetheinyl_Trfase_dom"/>
</dbReference>
<keyword evidence="1" id="KW-0444">Lipid biosynthesis</keyword>
<protein>
    <recommendedName>
        <fullName evidence="8">4'-phosphopantetheinyl transferase domain-containing protein</fullName>
    </recommendedName>
</protein>
<dbReference type="EMBL" id="UINC01000148">
    <property type="protein sequence ID" value="SUZ50017.1"/>
    <property type="molecule type" value="Genomic_DNA"/>
</dbReference>
<organism evidence="9">
    <name type="scientific">marine metagenome</name>
    <dbReference type="NCBI Taxonomy" id="408172"/>
    <lineage>
        <taxon>unclassified sequences</taxon>
        <taxon>metagenomes</taxon>
        <taxon>ecological metagenomes</taxon>
    </lineage>
</organism>
<dbReference type="GO" id="GO:0000287">
    <property type="term" value="F:magnesium ion binding"/>
    <property type="evidence" value="ECO:0007669"/>
    <property type="project" value="InterPro"/>
</dbReference>
<dbReference type="InterPro" id="IPR004568">
    <property type="entry name" value="Ppantetheine-prot_Trfase_dom"/>
</dbReference>
<dbReference type="SUPFAM" id="SSF56214">
    <property type="entry name" value="4'-phosphopantetheinyl transferase"/>
    <property type="match status" value="1"/>
</dbReference>
<evidence type="ECO:0000256" key="7">
    <source>
        <dbReference type="ARBA" id="ARBA00023160"/>
    </source>
</evidence>
<keyword evidence="5" id="KW-0460">Magnesium</keyword>
<evidence type="ECO:0000256" key="3">
    <source>
        <dbReference type="ARBA" id="ARBA00022723"/>
    </source>
</evidence>
<dbReference type="NCBIfam" id="TIGR00516">
    <property type="entry name" value="acpS"/>
    <property type="match status" value="1"/>
</dbReference>
<feature type="domain" description="4'-phosphopantetheinyl transferase" evidence="8">
    <location>
        <begin position="3"/>
        <end position="87"/>
    </location>
</feature>
<gene>
    <name evidence="9" type="ORF">METZ01_LOCUS2871</name>
</gene>
<evidence type="ECO:0000256" key="4">
    <source>
        <dbReference type="ARBA" id="ARBA00022832"/>
    </source>
</evidence>
<dbReference type="AlphaFoldDB" id="A0A381N697"/>
<dbReference type="Gene3D" id="3.90.470.20">
    <property type="entry name" value="4'-phosphopantetheinyl transferase domain"/>
    <property type="match status" value="1"/>
</dbReference>
<dbReference type="Pfam" id="PF01648">
    <property type="entry name" value="ACPS"/>
    <property type="match status" value="1"/>
</dbReference>
<evidence type="ECO:0000313" key="9">
    <source>
        <dbReference type="EMBL" id="SUZ50017.1"/>
    </source>
</evidence>
<evidence type="ECO:0000259" key="8">
    <source>
        <dbReference type="Pfam" id="PF01648"/>
    </source>
</evidence>
<reference evidence="9" key="1">
    <citation type="submission" date="2018-05" db="EMBL/GenBank/DDBJ databases">
        <authorList>
            <person name="Lanie J.A."/>
            <person name="Ng W.-L."/>
            <person name="Kazmierczak K.M."/>
            <person name="Andrzejewski T.M."/>
            <person name="Davidsen T.M."/>
            <person name="Wayne K.J."/>
            <person name="Tettelin H."/>
            <person name="Glass J.I."/>
            <person name="Rusch D."/>
            <person name="Podicherti R."/>
            <person name="Tsui H.-C.T."/>
            <person name="Winkler M.E."/>
        </authorList>
    </citation>
    <scope>NUCLEOTIDE SEQUENCE</scope>
</reference>
<dbReference type="HAMAP" id="MF_00101">
    <property type="entry name" value="AcpS"/>
    <property type="match status" value="1"/>
</dbReference>
<keyword evidence="3" id="KW-0479">Metal-binding</keyword>
<evidence type="ECO:0000256" key="6">
    <source>
        <dbReference type="ARBA" id="ARBA00023098"/>
    </source>
</evidence>
<dbReference type="InterPro" id="IPR002582">
    <property type="entry name" value="ACPS"/>
</dbReference>
<keyword evidence="2" id="KW-0808">Transferase</keyword>
<evidence type="ECO:0000256" key="1">
    <source>
        <dbReference type="ARBA" id="ARBA00022516"/>
    </source>
</evidence>
<dbReference type="NCBIfam" id="TIGR00556">
    <property type="entry name" value="pantethn_trn"/>
    <property type="match status" value="1"/>
</dbReference>
<accession>A0A381N697</accession>
<dbReference type="GO" id="GO:0008897">
    <property type="term" value="F:holo-[acyl-carrier-protein] synthase activity"/>
    <property type="evidence" value="ECO:0007669"/>
    <property type="project" value="InterPro"/>
</dbReference>
<keyword evidence="7" id="KW-0275">Fatty acid biosynthesis</keyword>
<evidence type="ECO:0000256" key="5">
    <source>
        <dbReference type="ARBA" id="ARBA00022842"/>
    </source>
</evidence>
<dbReference type="InterPro" id="IPR037143">
    <property type="entry name" value="4-PPantetheinyl_Trfase_dom_sf"/>
</dbReference>
<sequence length="118" mass="13400">MVSVKRIQKLNEKYGQRFADKILCSEERELFFSEPNPVKFLANRFAGKEAAVKALGTGFSQGIIWKDIGVVKHKTGKPKLIFSKKIQLLLQQKNITNSHISLTDEGHWAQAFVVLEKD</sequence>
<evidence type="ECO:0000256" key="2">
    <source>
        <dbReference type="ARBA" id="ARBA00022679"/>
    </source>
</evidence>
<keyword evidence="6" id="KW-0443">Lipid metabolism</keyword>
<dbReference type="GO" id="GO:0006633">
    <property type="term" value="P:fatty acid biosynthetic process"/>
    <property type="evidence" value="ECO:0007669"/>
    <property type="project" value="UniProtKB-KW"/>
</dbReference>